<evidence type="ECO:0000256" key="1">
    <source>
        <dbReference type="SAM" id="MobiDB-lite"/>
    </source>
</evidence>
<feature type="region of interest" description="Disordered" evidence="1">
    <location>
        <begin position="1"/>
        <end position="85"/>
    </location>
</feature>
<proteinExistence type="predicted"/>
<name>A0A4C1WQ96_EUMVA</name>
<keyword evidence="3" id="KW-1185">Reference proteome</keyword>
<organism evidence="2 3">
    <name type="scientific">Eumeta variegata</name>
    <name type="common">Bagworm moth</name>
    <name type="synonym">Eumeta japonica</name>
    <dbReference type="NCBI Taxonomy" id="151549"/>
    <lineage>
        <taxon>Eukaryota</taxon>
        <taxon>Metazoa</taxon>
        <taxon>Ecdysozoa</taxon>
        <taxon>Arthropoda</taxon>
        <taxon>Hexapoda</taxon>
        <taxon>Insecta</taxon>
        <taxon>Pterygota</taxon>
        <taxon>Neoptera</taxon>
        <taxon>Endopterygota</taxon>
        <taxon>Lepidoptera</taxon>
        <taxon>Glossata</taxon>
        <taxon>Ditrysia</taxon>
        <taxon>Tineoidea</taxon>
        <taxon>Psychidae</taxon>
        <taxon>Oiketicinae</taxon>
        <taxon>Eumeta</taxon>
    </lineage>
</organism>
<reference evidence="2 3" key="1">
    <citation type="journal article" date="2019" name="Commun. Biol.">
        <title>The bagworm genome reveals a unique fibroin gene that provides high tensile strength.</title>
        <authorList>
            <person name="Kono N."/>
            <person name="Nakamura H."/>
            <person name="Ohtoshi R."/>
            <person name="Tomita M."/>
            <person name="Numata K."/>
            <person name="Arakawa K."/>
        </authorList>
    </citation>
    <scope>NUCLEOTIDE SEQUENCE [LARGE SCALE GENOMIC DNA]</scope>
</reference>
<evidence type="ECO:0000313" key="3">
    <source>
        <dbReference type="Proteomes" id="UP000299102"/>
    </source>
</evidence>
<protein>
    <submittedName>
        <fullName evidence="2">Uncharacterized protein</fullName>
    </submittedName>
</protein>
<feature type="compositionally biased region" description="Basic residues" evidence="1">
    <location>
        <begin position="61"/>
        <end position="75"/>
    </location>
</feature>
<dbReference type="AlphaFoldDB" id="A0A4C1WQ96"/>
<sequence length="85" mass="9392">MSSRRVTKGASVSKSEKDGAVPTIVKGAQRPTVASKKFAKQQKSVMTPPSEKAPTNFRTGRGLRRPLPRRSRRRPQASVHRLPSQ</sequence>
<evidence type="ECO:0000313" key="2">
    <source>
        <dbReference type="EMBL" id="GBP53030.1"/>
    </source>
</evidence>
<gene>
    <name evidence="2" type="ORF">EVAR_43315_1</name>
</gene>
<accession>A0A4C1WQ96</accession>
<dbReference type="Proteomes" id="UP000299102">
    <property type="component" value="Unassembled WGS sequence"/>
</dbReference>
<comment type="caution">
    <text evidence="2">The sequence shown here is derived from an EMBL/GenBank/DDBJ whole genome shotgun (WGS) entry which is preliminary data.</text>
</comment>
<dbReference type="EMBL" id="BGZK01000615">
    <property type="protein sequence ID" value="GBP53030.1"/>
    <property type="molecule type" value="Genomic_DNA"/>
</dbReference>